<sequence length="967" mass="108790">MQTSQIRRTFKWILCIYSVFVSAWLYGASGFNDYFMEVWTSHQGLPHNSVNAITQTDDGYLWFATWEGVARYNGLSFELFSRDVKTGIADAGIRTLVADQQNRLWIGGARGGLTLHQDFSWYPQALAKSLINHVLVDHESNLWLAVEGEGVFFRPYLGNNEYGNGRQVLDVGAYRLVQATNGVIYAATSAGVYRVSQTNAEQLSIPSVPDKTRIYYVASDHQDELLIASAKGAWRFDGNTFSPVAEELSGSVVTLIEEDDEGTLWLGTLDKGLARVGYRQVDYIDTQSGLPNNRVISWFQDVEGSIWVGTNGGILRLRTAPFQSVDEQAGLLGNFVRTVLQVPGERFLVGSSEGLSLLEDGQAFPASDDLVARQSVLSLAALDSGDALVGTQRSGVYEWRMGKMRQLYSQGNGLPANEVRALLEDSKGRRWIGTVNGLVLVESDGSMTQINQHNSDLPDDYIMALMEDHRGRIWIGTAQGVAFYDRRNQIKQIDISTYEGAQYVFGFYIEPGFIWMATDRGLLRYDAMQNTLSGIGKPAGLPIDKFFQVIYDHMGSFWLSSNRGIWKVGYVEAHRVASGERHTVNFEHFGEEDGMGSSQANGGSNPAAVSSRGGNLVFATANGIALIRPTALKQLYQYRLPVVVEEVDADGVKVNPKIDKQLGAGVNRVRIKFAGLSYIMPQRLQYQTKLVGFEEEWNYHGNQTVAEYTNLPPGHYEFLVSARYPYGEWNATKHSLKFEIEPLLWQRKDAQLLASLGLLFSIGSLMYWRVHSLKSRQRELAQQVRIKTQALREQSEQYERLAKEDPLTGLYNRRAFDERVRRDFMMASQSLRQLNMAIVDIDHFKQVNDRFSHLVGDEVIKLVAHYLQYTVQPPNIVARWGGEEFTLLIHGDEEEAEKFCQKLLVGVSQLECEALHMQFNLTVSIGLSNALGCSDYQTLLKRADQALYEAKEAGRNRVVKYQEFRIY</sequence>
<dbReference type="NCBIfam" id="TIGR00254">
    <property type="entry name" value="GGDEF"/>
    <property type="match status" value="1"/>
</dbReference>
<dbReference type="SUPFAM" id="SSF55073">
    <property type="entry name" value="Nucleotide cyclase"/>
    <property type="match status" value="1"/>
</dbReference>
<dbReference type="InterPro" id="IPR011110">
    <property type="entry name" value="Reg_prop"/>
</dbReference>
<evidence type="ECO:0000313" key="7">
    <source>
        <dbReference type="Proteomes" id="UP000092627"/>
    </source>
</evidence>
<proteinExistence type="predicted"/>
<dbReference type="InterPro" id="IPR000160">
    <property type="entry name" value="GGDEF_dom"/>
</dbReference>
<organism evidence="6 7">
    <name type="scientific">Marinomonas aquimarina</name>
    <dbReference type="NCBI Taxonomy" id="295068"/>
    <lineage>
        <taxon>Bacteria</taxon>
        <taxon>Pseudomonadati</taxon>
        <taxon>Pseudomonadota</taxon>
        <taxon>Gammaproteobacteria</taxon>
        <taxon>Oceanospirillales</taxon>
        <taxon>Oceanospirillaceae</taxon>
        <taxon>Marinomonas</taxon>
    </lineage>
</organism>
<dbReference type="STRING" id="295068.MAQ5080_00830"/>
<dbReference type="PANTHER" id="PTHR45138:SF9">
    <property type="entry name" value="DIGUANYLATE CYCLASE DGCM-RELATED"/>
    <property type="match status" value="1"/>
</dbReference>
<name>A0A1A8T568_9GAMM</name>
<evidence type="ECO:0000256" key="1">
    <source>
        <dbReference type="ARBA" id="ARBA00001946"/>
    </source>
</evidence>
<comment type="catalytic activity">
    <reaction evidence="3">
        <text>2 GTP = 3',3'-c-di-GMP + 2 diphosphate</text>
        <dbReference type="Rhea" id="RHEA:24898"/>
        <dbReference type="ChEBI" id="CHEBI:33019"/>
        <dbReference type="ChEBI" id="CHEBI:37565"/>
        <dbReference type="ChEBI" id="CHEBI:58805"/>
        <dbReference type="EC" id="2.7.7.65"/>
    </reaction>
</comment>
<dbReference type="GO" id="GO:0005886">
    <property type="term" value="C:plasma membrane"/>
    <property type="evidence" value="ECO:0007669"/>
    <property type="project" value="TreeGrafter"/>
</dbReference>
<dbReference type="GO" id="GO:1902201">
    <property type="term" value="P:negative regulation of bacterial-type flagellum-dependent cell motility"/>
    <property type="evidence" value="ECO:0007669"/>
    <property type="project" value="TreeGrafter"/>
</dbReference>
<dbReference type="EC" id="2.7.7.65" evidence="2"/>
<dbReference type="Pfam" id="PF07494">
    <property type="entry name" value="Reg_prop"/>
    <property type="match status" value="5"/>
</dbReference>
<dbReference type="AlphaFoldDB" id="A0A1A8T568"/>
<dbReference type="GO" id="GO:0052621">
    <property type="term" value="F:diguanylate cyclase activity"/>
    <property type="evidence" value="ECO:0007669"/>
    <property type="project" value="UniProtKB-EC"/>
</dbReference>
<dbReference type="InterPro" id="IPR029787">
    <property type="entry name" value="Nucleotide_cyclase"/>
</dbReference>
<evidence type="ECO:0000256" key="2">
    <source>
        <dbReference type="ARBA" id="ARBA00012528"/>
    </source>
</evidence>
<evidence type="ECO:0000259" key="5">
    <source>
        <dbReference type="PROSITE" id="PS50887"/>
    </source>
</evidence>
<keyword evidence="6" id="KW-0808">Transferase</keyword>
<dbReference type="InterPro" id="IPR050469">
    <property type="entry name" value="Diguanylate_Cyclase"/>
</dbReference>
<keyword evidence="7" id="KW-1185">Reference proteome</keyword>
<keyword evidence="4" id="KW-1133">Transmembrane helix</keyword>
<gene>
    <name evidence="6" type="primary">adrA_2</name>
    <name evidence="6" type="ORF">MAQ5080_00830</name>
</gene>
<dbReference type="SUPFAM" id="SSF63829">
    <property type="entry name" value="Calcium-dependent phosphotriesterase"/>
    <property type="match status" value="2"/>
</dbReference>
<keyword evidence="4" id="KW-0472">Membrane</keyword>
<dbReference type="InterPro" id="IPR043128">
    <property type="entry name" value="Rev_trsase/Diguanyl_cyclase"/>
</dbReference>
<dbReference type="CDD" id="cd01949">
    <property type="entry name" value="GGDEF"/>
    <property type="match status" value="1"/>
</dbReference>
<dbReference type="GO" id="GO:0043709">
    <property type="term" value="P:cell adhesion involved in single-species biofilm formation"/>
    <property type="evidence" value="ECO:0007669"/>
    <property type="project" value="TreeGrafter"/>
</dbReference>
<keyword evidence="4" id="KW-0812">Transmembrane</keyword>
<dbReference type="Pfam" id="PF07495">
    <property type="entry name" value="Y_Y_Y"/>
    <property type="match status" value="1"/>
</dbReference>
<keyword evidence="6" id="KW-0548">Nucleotidyltransferase</keyword>
<dbReference type="InterPro" id="IPR015943">
    <property type="entry name" value="WD40/YVTN_repeat-like_dom_sf"/>
</dbReference>
<dbReference type="Gene3D" id="3.30.70.270">
    <property type="match status" value="1"/>
</dbReference>
<evidence type="ECO:0000256" key="4">
    <source>
        <dbReference type="SAM" id="Phobius"/>
    </source>
</evidence>
<feature type="domain" description="GGDEF" evidence="5">
    <location>
        <begin position="832"/>
        <end position="963"/>
    </location>
</feature>
<dbReference type="Proteomes" id="UP000092627">
    <property type="component" value="Unassembled WGS sequence"/>
</dbReference>
<comment type="cofactor">
    <cofactor evidence="1">
        <name>Mg(2+)</name>
        <dbReference type="ChEBI" id="CHEBI:18420"/>
    </cofactor>
</comment>
<dbReference type="SMART" id="SM00267">
    <property type="entry name" value="GGDEF"/>
    <property type="match status" value="1"/>
</dbReference>
<reference evidence="6 7" key="1">
    <citation type="submission" date="2016-06" db="EMBL/GenBank/DDBJ databases">
        <authorList>
            <person name="Kjaerup R.B."/>
            <person name="Dalgaard T.S."/>
            <person name="Juul-Madsen H.R."/>
        </authorList>
    </citation>
    <scope>NUCLEOTIDE SEQUENCE [LARGE SCALE GENOMIC DNA]</scope>
    <source>
        <strain evidence="6 7">CECT 5080</strain>
    </source>
</reference>
<evidence type="ECO:0000256" key="3">
    <source>
        <dbReference type="ARBA" id="ARBA00034247"/>
    </source>
</evidence>
<dbReference type="Gene3D" id="2.130.10.10">
    <property type="entry name" value="YVTN repeat-like/Quinoprotein amine dehydrogenase"/>
    <property type="match status" value="3"/>
</dbReference>
<dbReference type="InterPro" id="IPR011123">
    <property type="entry name" value="Y_Y_Y"/>
</dbReference>
<dbReference type="InterPro" id="IPR013783">
    <property type="entry name" value="Ig-like_fold"/>
</dbReference>
<feature type="transmembrane region" description="Helical" evidence="4">
    <location>
        <begin position="12"/>
        <end position="31"/>
    </location>
</feature>
<evidence type="ECO:0000313" key="6">
    <source>
        <dbReference type="EMBL" id="SBS27465.1"/>
    </source>
</evidence>
<dbReference type="FunFam" id="3.30.70.270:FF:000001">
    <property type="entry name" value="Diguanylate cyclase domain protein"/>
    <property type="match status" value="1"/>
</dbReference>
<dbReference type="Pfam" id="PF00990">
    <property type="entry name" value="GGDEF"/>
    <property type="match status" value="1"/>
</dbReference>
<dbReference type="Gene3D" id="2.60.40.10">
    <property type="entry name" value="Immunoglobulins"/>
    <property type="match status" value="1"/>
</dbReference>
<dbReference type="PANTHER" id="PTHR45138">
    <property type="entry name" value="REGULATORY COMPONENTS OF SENSORY TRANSDUCTION SYSTEM"/>
    <property type="match status" value="1"/>
</dbReference>
<accession>A0A1A8T568</accession>
<dbReference type="EMBL" id="FLOC01000003">
    <property type="protein sequence ID" value="SBS27465.1"/>
    <property type="molecule type" value="Genomic_DNA"/>
</dbReference>
<dbReference type="PROSITE" id="PS50887">
    <property type="entry name" value="GGDEF"/>
    <property type="match status" value="1"/>
</dbReference>
<protein>
    <recommendedName>
        <fullName evidence="2">diguanylate cyclase</fullName>
        <ecNumber evidence="2">2.7.7.65</ecNumber>
    </recommendedName>
</protein>